<dbReference type="Proteomes" id="UP000609531">
    <property type="component" value="Unassembled WGS sequence"/>
</dbReference>
<sequence>MTAYHVYYGYVLKPYFYIYYPMHLGLALAIIFADSMAARVDAPPGRRRLCANLVDGAFLVVVALATGYLVMNAQYVMNRMTGFDRLTMVQLLLGIGLTIAVLEAIRRVVGMVLVIVVAVFLAYAVVGPWLPGLLWHQGVKPERIIELLYLTPEGFFNSPLKVAADFVLLFVTLGALLLASGAGGFFTDISFALTGRSIGGPAKASIVSSAFMGMLQGSSNGNVATTGPFTIPAMERYGYPKDYAAGVEAVASTGGSLTPPIMGAAAFLMAEVTGIPYVEIMIAAAVPALLYYLAVLFMVDLEARKRGLALSGGSAQSALTIFLARGYLIAPIIVMVWFLMDGYSPARAGFYGVTSLAVLLLLDGQTRRRYFAVLFEAAARAPKMMVAVTAACAAAGLIAGIIVRTGLNLKLGLIVLNYAEVGNYITFLDNGQLLVGLFLTMVIAVVLGMGVPTTAAYVVLASLLAPGLANMGASVVAAHLFIIYCASKSSITPPVAVASYTAAAICGSDPWRTSLIAFRLGLSVFIIPYIFVFSPALLADGSLVEIVWAGLTATFGIFALSVGSTGWLKVDLVWYERLLMILVSLPMIYAGWGTDILGFVMFGATLGLIALRVRVARGRVASTVH</sequence>
<feature type="transmembrane region" description="Helical" evidence="2">
    <location>
        <begin position="83"/>
        <end position="102"/>
    </location>
</feature>
<dbReference type="EMBL" id="JAEKJA010000031">
    <property type="protein sequence ID" value="MBJ3778532.1"/>
    <property type="molecule type" value="Genomic_DNA"/>
</dbReference>
<comment type="subcellular location">
    <subcellularLocation>
        <location evidence="1">Cell inner membrane</location>
        <topology evidence="1">Multi-pass membrane protein</topology>
    </subcellularLocation>
</comment>
<keyword evidence="2" id="KW-0812">Transmembrane</keyword>
<accession>A0A934IR22</accession>
<name>A0A934IR22_9HYPH</name>
<dbReference type="GO" id="GO:0022857">
    <property type="term" value="F:transmembrane transporter activity"/>
    <property type="evidence" value="ECO:0007669"/>
    <property type="project" value="UniProtKB-UniRule"/>
</dbReference>
<evidence type="ECO:0000259" key="3">
    <source>
        <dbReference type="Pfam" id="PF06808"/>
    </source>
</evidence>
<feature type="transmembrane region" description="Helical" evidence="2">
    <location>
        <begin position="516"/>
        <end position="539"/>
    </location>
</feature>
<dbReference type="PANTHER" id="PTHR43849">
    <property type="entry name" value="BLL3936 PROTEIN"/>
    <property type="match status" value="1"/>
</dbReference>
<keyword evidence="1" id="KW-0813">Transport</keyword>
<keyword evidence="5" id="KW-1185">Reference proteome</keyword>
<protein>
    <submittedName>
        <fullName evidence="4">TRAP transporter fused permease subunit</fullName>
    </submittedName>
</protein>
<keyword evidence="2" id="KW-1133">Transmembrane helix</keyword>
<keyword evidence="1" id="KW-1003">Cell membrane</keyword>
<feature type="domain" description="TRAP C4-dicarboxylate transport system permease DctM subunit" evidence="3">
    <location>
        <begin position="98"/>
        <end position="542"/>
    </location>
</feature>
<dbReference type="PANTHER" id="PTHR43849:SF2">
    <property type="entry name" value="BLL3936 PROTEIN"/>
    <property type="match status" value="1"/>
</dbReference>
<keyword evidence="2" id="KW-0472">Membrane</keyword>
<feature type="transmembrane region" description="Helical" evidence="2">
    <location>
        <begin position="243"/>
        <end position="268"/>
    </location>
</feature>
<feature type="transmembrane region" description="Helical" evidence="2">
    <location>
        <begin position="588"/>
        <end position="611"/>
    </location>
</feature>
<feature type="transmembrane region" description="Helical" evidence="2">
    <location>
        <begin position="280"/>
        <end position="299"/>
    </location>
</feature>
<proteinExistence type="predicted"/>
<feature type="transmembrane region" description="Helical" evidence="2">
    <location>
        <begin position="17"/>
        <end position="37"/>
    </location>
</feature>
<feature type="transmembrane region" description="Helical" evidence="2">
    <location>
        <begin position="546"/>
        <end position="568"/>
    </location>
</feature>
<evidence type="ECO:0000256" key="2">
    <source>
        <dbReference type="SAM" id="Phobius"/>
    </source>
</evidence>
<organism evidence="4 5">
    <name type="scientific">Acuticoccus mangrovi</name>
    <dbReference type="NCBI Taxonomy" id="2796142"/>
    <lineage>
        <taxon>Bacteria</taxon>
        <taxon>Pseudomonadati</taxon>
        <taxon>Pseudomonadota</taxon>
        <taxon>Alphaproteobacteria</taxon>
        <taxon>Hyphomicrobiales</taxon>
        <taxon>Amorphaceae</taxon>
        <taxon>Acuticoccus</taxon>
    </lineage>
</organism>
<feature type="transmembrane region" description="Helical" evidence="2">
    <location>
        <begin position="458"/>
        <end position="484"/>
    </location>
</feature>
<dbReference type="InterPro" id="IPR011853">
    <property type="entry name" value="TRAP_DctM-Dct_fused"/>
</dbReference>
<dbReference type="AlphaFoldDB" id="A0A934IR22"/>
<comment type="caution">
    <text evidence="4">The sequence shown here is derived from an EMBL/GenBank/DDBJ whole genome shotgun (WGS) entry which is preliminary data.</text>
</comment>
<dbReference type="Pfam" id="PF06808">
    <property type="entry name" value="DctM"/>
    <property type="match status" value="1"/>
</dbReference>
<feature type="transmembrane region" description="Helical" evidence="2">
    <location>
        <begin position="433"/>
        <end position="451"/>
    </location>
</feature>
<comment type="function">
    <text evidence="1">Part of the tripartite ATP-independent periplasmic (TRAP) transport system.</text>
</comment>
<dbReference type="GO" id="GO:0005886">
    <property type="term" value="C:plasma membrane"/>
    <property type="evidence" value="ECO:0007669"/>
    <property type="project" value="UniProtKB-SubCell"/>
</dbReference>
<evidence type="ECO:0000313" key="4">
    <source>
        <dbReference type="EMBL" id="MBJ3778532.1"/>
    </source>
</evidence>
<reference evidence="4" key="1">
    <citation type="submission" date="2020-12" db="EMBL/GenBank/DDBJ databases">
        <title>Bacterial taxonomy.</title>
        <authorList>
            <person name="Pan X."/>
        </authorList>
    </citation>
    <scope>NUCLEOTIDE SEQUENCE</scope>
    <source>
        <strain evidence="4">B2012</strain>
    </source>
</reference>
<dbReference type="InterPro" id="IPR010656">
    <property type="entry name" value="DctM"/>
</dbReference>
<feature type="transmembrane region" description="Helical" evidence="2">
    <location>
        <begin position="166"/>
        <end position="186"/>
    </location>
</feature>
<feature type="transmembrane region" description="Helical" evidence="2">
    <location>
        <begin position="109"/>
        <end position="130"/>
    </location>
</feature>
<feature type="transmembrane region" description="Helical" evidence="2">
    <location>
        <begin position="346"/>
        <end position="363"/>
    </location>
</feature>
<evidence type="ECO:0000313" key="5">
    <source>
        <dbReference type="Proteomes" id="UP000609531"/>
    </source>
</evidence>
<dbReference type="NCBIfam" id="TIGR02123">
    <property type="entry name" value="TRAP_fused"/>
    <property type="match status" value="1"/>
</dbReference>
<keyword evidence="1" id="KW-0997">Cell inner membrane</keyword>
<feature type="transmembrane region" description="Helical" evidence="2">
    <location>
        <begin position="319"/>
        <end position="340"/>
    </location>
</feature>
<gene>
    <name evidence="4" type="ORF">JCR33_22720</name>
</gene>
<feature type="transmembrane region" description="Helical" evidence="2">
    <location>
        <begin position="384"/>
        <end position="403"/>
    </location>
</feature>
<feature type="transmembrane region" description="Helical" evidence="2">
    <location>
        <begin position="49"/>
        <end position="71"/>
    </location>
</feature>
<evidence type="ECO:0000256" key="1">
    <source>
        <dbReference type="RuleBase" id="RU369079"/>
    </source>
</evidence>